<dbReference type="Proteomes" id="UP000298513">
    <property type="component" value="Unassembled WGS sequence"/>
</dbReference>
<sequence length="83" mass="8662">MAIVVLQLAADHRLSDTVEQNLPGLLPRLRAGTRHSGEESGPTPRTLPTRTSGITDCADSAGTTVDPRLERALAPAELGPAPP</sequence>
<accession>A0A4Z1DT81</accession>
<dbReference type="RefSeq" id="WP_135789429.1">
    <property type="nucleotide sequence ID" value="NZ_BNBQ01000012.1"/>
</dbReference>
<protein>
    <submittedName>
        <fullName evidence="2">Uncharacterized protein</fullName>
    </submittedName>
</protein>
<evidence type="ECO:0000256" key="1">
    <source>
        <dbReference type="SAM" id="MobiDB-lite"/>
    </source>
</evidence>
<keyword evidence="3" id="KW-1185">Reference proteome</keyword>
<organism evidence="2 3">
    <name type="scientific">Streptomyces griseoluteus</name>
    <dbReference type="NCBI Taxonomy" id="29306"/>
    <lineage>
        <taxon>Bacteria</taxon>
        <taxon>Bacillati</taxon>
        <taxon>Actinomycetota</taxon>
        <taxon>Actinomycetes</taxon>
        <taxon>Kitasatosporales</taxon>
        <taxon>Streptomycetaceae</taxon>
        <taxon>Streptomyces</taxon>
    </lineage>
</organism>
<gene>
    <name evidence="2" type="ORF">E5082_01210</name>
</gene>
<name>A0A4Z1DT81_STRGP</name>
<reference evidence="2 3" key="1">
    <citation type="submission" date="2019-04" db="EMBL/GenBank/DDBJ databases">
        <title>Streptomyces sp. nov. Bv016 isolated from bark of Buahinia variegata.</title>
        <authorList>
            <person name="Kanchanasin P."/>
            <person name="Tanasupawat S."/>
            <person name="Yuki M."/>
            <person name="Kudo T."/>
        </authorList>
    </citation>
    <scope>NUCLEOTIDE SEQUENCE [LARGE SCALE GENOMIC DNA]</scope>
    <source>
        <strain evidence="2 3">JCM 4765</strain>
    </source>
</reference>
<feature type="region of interest" description="Disordered" evidence="1">
    <location>
        <begin position="22"/>
        <end position="66"/>
    </location>
</feature>
<evidence type="ECO:0000313" key="3">
    <source>
        <dbReference type="Proteomes" id="UP000298513"/>
    </source>
</evidence>
<evidence type="ECO:0000313" key="2">
    <source>
        <dbReference type="EMBL" id="TGN87071.1"/>
    </source>
</evidence>
<dbReference type="EMBL" id="SRRU01000001">
    <property type="protein sequence ID" value="TGN87071.1"/>
    <property type="molecule type" value="Genomic_DNA"/>
</dbReference>
<comment type="caution">
    <text evidence="2">The sequence shown here is derived from an EMBL/GenBank/DDBJ whole genome shotgun (WGS) entry which is preliminary data.</text>
</comment>
<dbReference type="GeneID" id="91533929"/>
<proteinExistence type="predicted"/>
<dbReference type="AlphaFoldDB" id="A0A4Z1DT81"/>